<dbReference type="PANTHER" id="PTHR33908:SF11">
    <property type="entry name" value="MEMBRANE PROTEIN"/>
    <property type="match status" value="1"/>
</dbReference>
<evidence type="ECO:0008006" key="11">
    <source>
        <dbReference type="Google" id="ProtNLM"/>
    </source>
</evidence>
<gene>
    <name evidence="9" type="ORF">BSF38_01687</name>
</gene>
<comment type="subcellular location">
    <subcellularLocation>
        <location evidence="1">Cell membrane</location>
        <topology evidence="1">Multi-pass membrane protein</topology>
    </subcellularLocation>
</comment>
<dbReference type="Proteomes" id="UP000186309">
    <property type="component" value="Chromosome"/>
</dbReference>
<reference evidence="10" key="1">
    <citation type="submission" date="2016-12" db="EMBL/GenBank/DDBJ databases">
        <title>Comparative genomics of four Isosphaeraceae planctomycetes: a common pool of plasmids and glycoside hydrolase genes.</title>
        <authorList>
            <person name="Ivanova A."/>
        </authorList>
    </citation>
    <scope>NUCLEOTIDE SEQUENCE [LARGE SCALE GENOMIC DNA]</scope>
    <source>
        <strain evidence="10">PX4</strain>
    </source>
</reference>
<evidence type="ECO:0000313" key="9">
    <source>
        <dbReference type="EMBL" id="APW60221.1"/>
    </source>
</evidence>
<dbReference type="InterPro" id="IPR050297">
    <property type="entry name" value="LipidA_mod_glycosyltrf_83"/>
</dbReference>
<dbReference type="GO" id="GO:0009103">
    <property type="term" value="P:lipopolysaccharide biosynthetic process"/>
    <property type="evidence" value="ECO:0007669"/>
    <property type="project" value="UniProtKB-ARBA"/>
</dbReference>
<keyword evidence="3" id="KW-0328">Glycosyltransferase</keyword>
<proteinExistence type="predicted"/>
<dbReference type="EMBL" id="CP019082">
    <property type="protein sequence ID" value="APW60221.1"/>
    <property type="molecule type" value="Genomic_DNA"/>
</dbReference>
<dbReference type="AlphaFoldDB" id="A0A1U7CMS6"/>
<evidence type="ECO:0000256" key="3">
    <source>
        <dbReference type="ARBA" id="ARBA00022676"/>
    </source>
</evidence>
<keyword evidence="7 8" id="KW-0472">Membrane</keyword>
<dbReference type="RefSeq" id="WP_145952024.1">
    <property type="nucleotide sequence ID" value="NZ_CP019082.1"/>
</dbReference>
<dbReference type="GO" id="GO:0016763">
    <property type="term" value="F:pentosyltransferase activity"/>
    <property type="evidence" value="ECO:0007669"/>
    <property type="project" value="TreeGrafter"/>
</dbReference>
<organism evidence="9 10">
    <name type="scientific">Paludisphaera borealis</name>
    <dbReference type="NCBI Taxonomy" id="1387353"/>
    <lineage>
        <taxon>Bacteria</taxon>
        <taxon>Pseudomonadati</taxon>
        <taxon>Planctomycetota</taxon>
        <taxon>Planctomycetia</taxon>
        <taxon>Isosphaerales</taxon>
        <taxon>Isosphaeraceae</taxon>
        <taxon>Paludisphaera</taxon>
    </lineage>
</organism>
<accession>A0A1U7CMS6</accession>
<feature type="transmembrane region" description="Helical" evidence="8">
    <location>
        <begin position="209"/>
        <end position="229"/>
    </location>
</feature>
<protein>
    <recommendedName>
        <fullName evidence="11">Glycosyltransferase RgtA/B/C/D-like domain-containing protein</fullName>
    </recommendedName>
</protein>
<evidence type="ECO:0000313" key="10">
    <source>
        <dbReference type="Proteomes" id="UP000186309"/>
    </source>
</evidence>
<dbReference type="GO" id="GO:0005886">
    <property type="term" value="C:plasma membrane"/>
    <property type="evidence" value="ECO:0007669"/>
    <property type="project" value="UniProtKB-SubCell"/>
</dbReference>
<dbReference type="STRING" id="1387353.BSF38_01687"/>
<keyword evidence="10" id="KW-1185">Reference proteome</keyword>
<sequence>MVGRSRWIALGLVVAAVLVRVAAVLVLQSHHVPRSTFEHGEIAASIVAGRGFSMQFLGAEGPTSQQAPVYPAIVALAYAAGGVEQPRALLMLELGQALLGGLLVLGVLRLTSRVVPDCPAAAWTAGAIAAFHPTLVYATTYVQVAALAATLVVWILVWAARTAESRSIRDAAIVGALLALAALTDPILGLVGAGVLVAIAAGSMERRRAVGLAAVVALTSAIGIAPWVVRNAIVHGEFVPIKSTFGYAFWQGNCAISEGTDKVVRASVDRIFEAPGATADLSSLNATMWRARHEAGYIDDIAMSNEFKRHLGTLSEPERSGVLLRMATAEIKANPLRYLQLCLRRLQYFWLFDETNPKTRVWIYRVSHLGLTALALAGLMLAAPTARRRLAPTIATAAVLSVFHALTIVSARFHIPIEPLMAVWAGAGVSGLRAPHWIKAIRSTATAHHVERIGVVSRLG</sequence>
<keyword evidence="6 8" id="KW-1133">Transmembrane helix</keyword>
<dbReference type="OrthoDB" id="257799at2"/>
<name>A0A1U7CMS6_9BACT</name>
<evidence type="ECO:0000256" key="4">
    <source>
        <dbReference type="ARBA" id="ARBA00022679"/>
    </source>
</evidence>
<keyword evidence="2" id="KW-1003">Cell membrane</keyword>
<feature type="transmembrane region" description="Helical" evidence="8">
    <location>
        <begin position="390"/>
        <end position="411"/>
    </location>
</feature>
<feature type="transmembrane region" description="Helical" evidence="8">
    <location>
        <begin position="144"/>
        <end position="160"/>
    </location>
</feature>
<evidence type="ECO:0000256" key="2">
    <source>
        <dbReference type="ARBA" id="ARBA00022475"/>
    </source>
</evidence>
<keyword evidence="5 8" id="KW-0812">Transmembrane</keyword>
<feature type="transmembrane region" description="Helical" evidence="8">
    <location>
        <begin position="172"/>
        <end position="203"/>
    </location>
</feature>
<evidence type="ECO:0000256" key="5">
    <source>
        <dbReference type="ARBA" id="ARBA00022692"/>
    </source>
</evidence>
<keyword evidence="4" id="KW-0808">Transferase</keyword>
<dbReference type="PANTHER" id="PTHR33908">
    <property type="entry name" value="MANNOSYLTRANSFERASE YKCB-RELATED"/>
    <property type="match status" value="1"/>
</dbReference>
<evidence type="ECO:0000256" key="1">
    <source>
        <dbReference type="ARBA" id="ARBA00004651"/>
    </source>
</evidence>
<evidence type="ECO:0000256" key="8">
    <source>
        <dbReference type="SAM" id="Phobius"/>
    </source>
</evidence>
<evidence type="ECO:0000256" key="7">
    <source>
        <dbReference type="ARBA" id="ARBA00023136"/>
    </source>
</evidence>
<feature type="transmembrane region" description="Helical" evidence="8">
    <location>
        <begin position="362"/>
        <end position="384"/>
    </location>
</feature>
<evidence type="ECO:0000256" key="6">
    <source>
        <dbReference type="ARBA" id="ARBA00022989"/>
    </source>
</evidence>
<dbReference type="KEGG" id="pbor:BSF38_01687"/>